<feature type="region of interest" description="Disordered" evidence="1">
    <location>
        <begin position="206"/>
        <end position="259"/>
    </location>
</feature>
<protein>
    <submittedName>
        <fullName evidence="2">Uncharacterized protein</fullName>
    </submittedName>
</protein>
<feature type="compositionally biased region" description="Gly residues" evidence="1">
    <location>
        <begin position="1"/>
        <end position="16"/>
    </location>
</feature>
<organism evidence="2 3">
    <name type="scientific">Panaeolus cyanescens</name>
    <dbReference type="NCBI Taxonomy" id="181874"/>
    <lineage>
        <taxon>Eukaryota</taxon>
        <taxon>Fungi</taxon>
        <taxon>Dikarya</taxon>
        <taxon>Basidiomycota</taxon>
        <taxon>Agaricomycotina</taxon>
        <taxon>Agaricomycetes</taxon>
        <taxon>Agaricomycetidae</taxon>
        <taxon>Agaricales</taxon>
        <taxon>Agaricineae</taxon>
        <taxon>Galeropsidaceae</taxon>
        <taxon>Panaeolus</taxon>
    </lineage>
</organism>
<keyword evidence="3" id="KW-1185">Reference proteome</keyword>
<dbReference type="STRING" id="181874.A0A409YMW0"/>
<evidence type="ECO:0000313" key="3">
    <source>
        <dbReference type="Proteomes" id="UP000284842"/>
    </source>
</evidence>
<name>A0A409YMW0_9AGAR</name>
<dbReference type="Proteomes" id="UP000284842">
    <property type="component" value="Unassembled WGS sequence"/>
</dbReference>
<dbReference type="AlphaFoldDB" id="A0A409YMW0"/>
<evidence type="ECO:0000256" key="1">
    <source>
        <dbReference type="SAM" id="MobiDB-lite"/>
    </source>
</evidence>
<proteinExistence type="predicted"/>
<sequence length="477" mass="54456">GGAAGGSGGGAAGGSTAGRTKKRLKHQLFKDDIPDHFKGMKRALIFHIKVLWGLIGKADGAVPVLPSDDNIAQFARCFQSKDQLTAQGRQDANVPLDENLVTIPTWNPSKRRTSAENRQCDIPEVAMSFIKVTLAKYGLCQFAPDFRVPAYNLYNHACRMAAIDSFRQMIQADVYSEFAPERTALNRVDFMIAIYDHTVHLVKKRDWKKESRDPGAHTASESRNAAVKSRKRKRDWKKESRDPGAHTASESRNAAVKSRKRLCGQRLNFLHENRYPGRYMDMVTPHATSDDERDPNELRTEDGVPIYWIRKVPGRSKEAERFIRILDEKRNAVLEQEGKRISRMRLVPETGQKKSLFKLLPKQMPMDYYDPDFFNGLTPKQRSEVVRRDYMVLLPNVEQSFTRSREERLPTQHLNNLQAIIRKKERYNFSGVRAVLEEQVDDEEMNIYSEESDDEDNEALRDNANTHVGAMLAAFAS</sequence>
<dbReference type="InParanoid" id="A0A409YMW0"/>
<dbReference type="EMBL" id="NHTK01000958">
    <property type="protein sequence ID" value="PPR04346.1"/>
    <property type="molecule type" value="Genomic_DNA"/>
</dbReference>
<feature type="non-terminal residue" evidence="2">
    <location>
        <position position="1"/>
    </location>
</feature>
<dbReference type="OrthoDB" id="3254880at2759"/>
<accession>A0A409YMW0</accession>
<gene>
    <name evidence="2" type="ORF">CVT24_013200</name>
</gene>
<comment type="caution">
    <text evidence="2">The sequence shown here is derived from an EMBL/GenBank/DDBJ whole genome shotgun (WGS) entry which is preliminary data.</text>
</comment>
<reference evidence="2 3" key="1">
    <citation type="journal article" date="2018" name="Evol. Lett.">
        <title>Horizontal gene cluster transfer increased hallucinogenic mushroom diversity.</title>
        <authorList>
            <person name="Reynolds H.T."/>
            <person name="Vijayakumar V."/>
            <person name="Gluck-Thaler E."/>
            <person name="Korotkin H.B."/>
            <person name="Matheny P.B."/>
            <person name="Slot J.C."/>
        </authorList>
    </citation>
    <scope>NUCLEOTIDE SEQUENCE [LARGE SCALE GENOMIC DNA]</scope>
    <source>
        <strain evidence="2 3">2629</strain>
    </source>
</reference>
<feature type="region of interest" description="Disordered" evidence="1">
    <location>
        <begin position="1"/>
        <end position="21"/>
    </location>
</feature>
<evidence type="ECO:0000313" key="2">
    <source>
        <dbReference type="EMBL" id="PPR04346.1"/>
    </source>
</evidence>